<keyword evidence="2" id="KW-1185">Reference proteome</keyword>
<evidence type="ECO:0000313" key="2">
    <source>
        <dbReference type="Proteomes" id="UP000435177"/>
    </source>
</evidence>
<dbReference type="RefSeq" id="WP_155618057.1">
    <property type="nucleotide sequence ID" value="NZ_WOAA01000007.1"/>
</dbReference>
<organism evidence="1 2">
    <name type="scientific">Paenibacillus campinasensis</name>
    <dbReference type="NCBI Taxonomy" id="66347"/>
    <lineage>
        <taxon>Bacteria</taxon>
        <taxon>Bacillati</taxon>
        <taxon>Bacillota</taxon>
        <taxon>Bacilli</taxon>
        <taxon>Bacillales</taxon>
        <taxon>Paenibacillaceae</taxon>
        <taxon>Paenibacillus</taxon>
    </lineage>
</organism>
<reference evidence="1 2" key="1">
    <citation type="submission" date="2019-11" db="EMBL/GenBank/DDBJ databases">
        <title>Draft genome sequences of five Paenibacillus species of dairy origin.</title>
        <authorList>
            <person name="Olajide A.M."/>
            <person name="Chen S."/>
            <person name="Lapointe G."/>
        </authorList>
    </citation>
    <scope>NUCLEOTIDE SEQUENCE [LARGE SCALE GENOMIC DNA]</scope>
    <source>
        <strain evidence="1 2">3CS1</strain>
    </source>
</reference>
<gene>
    <name evidence="1" type="ORF">GNP94_11180</name>
</gene>
<protein>
    <submittedName>
        <fullName evidence="1">Uncharacterized protein</fullName>
    </submittedName>
</protein>
<dbReference type="EMBL" id="WOAA01000007">
    <property type="protein sequence ID" value="MUG66562.1"/>
    <property type="molecule type" value="Genomic_DNA"/>
</dbReference>
<dbReference type="Proteomes" id="UP000435177">
    <property type="component" value="Unassembled WGS sequence"/>
</dbReference>
<comment type="caution">
    <text evidence="1">The sequence shown here is derived from an EMBL/GenBank/DDBJ whole genome shotgun (WGS) entry which is preliminary data.</text>
</comment>
<accession>A0ABW9T0X4</accession>
<evidence type="ECO:0000313" key="1">
    <source>
        <dbReference type="EMBL" id="MUG66562.1"/>
    </source>
</evidence>
<proteinExistence type="predicted"/>
<name>A0ABW9T0X4_9BACL</name>
<sequence length="55" mass="6615">MNNHNNGIEQIRTEAERMRQPNYDCRLWTGDFVRHHQGWTGMEVREIREIAAEFA</sequence>